<dbReference type="PROSITE" id="PS50969">
    <property type="entry name" value="FCP1"/>
    <property type="match status" value="1"/>
</dbReference>
<comment type="subcellular location">
    <subcellularLocation>
        <location evidence="1">Mitochondrion inner membrane</location>
        <topology evidence="1">Single-pass membrane protein</topology>
    </subcellularLocation>
</comment>
<proteinExistence type="inferred from homology"/>
<gene>
    <name evidence="3" type="ORF">M9Y10_019653</name>
</gene>
<evidence type="ECO:0000313" key="3">
    <source>
        <dbReference type="EMBL" id="KAK8847076.1"/>
    </source>
</evidence>
<keyword evidence="1" id="KW-0496">Mitochondrion</keyword>
<dbReference type="Proteomes" id="UP001470230">
    <property type="component" value="Unassembled WGS sequence"/>
</dbReference>
<feature type="domain" description="FCP1 homology" evidence="2">
    <location>
        <begin position="3"/>
        <end position="161"/>
    </location>
</feature>
<keyword evidence="1" id="KW-0653">Protein transport</keyword>
<keyword evidence="1" id="KW-0813">Transport</keyword>
<dbReference type="PANTHER" id="PTHR12210">
    <property type="entry name" value="DULLARD PROTEIN PHOSPHATASE"/>
    <property type="match status" value="1"/>
</dbReference>
<dbReference type="EMBL" id="JAPFFF010000028">
    <property type="protein sequence ID" value="KAK8847076.1"/>
    <property type="molecule type" value="Genomic_DNA"/>
</dbReference>
<evidence type="ECO:0000313" key="4">
    <source>
        <dbReference type="Proteomes" id="UP001470230"/>
    </source>
</evidence>
<dbReference type="SUPFAM" id="SSF56784">
    <property type="entry name" value="HAD-like"/>
    <property type="match status" value="1"/>
</dbReference>
<dbReference type="Gene3D" id="3.40.50.1000">
    <property type="entry name" value="HAD superfamily/HAD-like"/>
    <property type="match status" value="1"/>
</dbReference>
<dbReference type="InterPro" id="IPR050365">
    <property type="entry name" value="TIM50"/>
</dbReference>
<organism evidence="3 4">
    <name type="scientific">Tritrichomonas musculus</name>
    <dbReference type="NCBI Taxonomy" id="1915356"/>
    <lineage>
        <taxon>Eukaryota</taxon>
        <taxon>Metamonada</taxon>
        <taxon>Parabasalia</taxon>
        <taxon>Tritrichomonadida</taxon>
        <taxon>Tritrichomonadidae</taxon>
        <taxon>Tritrichomonas</taxon>
    </lineage>
</organism>
<comment type="caution">
    <text evidence="3">The sequence shown here is derived from an EMBL/GenBank/DDBJ whole genome shotgun (WGS) entry which is preliminary data.</text>
</comment>
<comment type="subunit">
    <text evidence="1">Component of the TIM23 complex.</text>
</comment>
<evidence type="ECO:0000259" key="2">
    <source>
        <dbReference type="PROSITE" id="PS50969"/>
    </source>
</evidence>
<reference evidence="3 4" key="1">
    <citation type="submission" date="2024-04" db="EMBL/GenBank/DDBJ databases">
        <title>Tritrichomonas musculus Genome.</title>
        <authorList>
            <person name="Alves-Ferreira E."/>
            <person name="Grigg M."/>
            <person name="Lorenzi H."/>
            <person name="Galac M."/>
        </authorList>
    </citation>
    <scope>NUCLEOTIDE SEQUENCE [LARGE SCALE GENOMIC DNA]</scope>
    <source>
        <strain evidence="3 4">EAF2021</strain>
    </source>
</reference>
<dbReference type="Pfam" id="PF03031">
    <property type="entry name" value="NIF"/>
    <property type="match status" value="1"/>
</dbReference>
<comment type="function">
    <text evidence="1">Essential component of the TIM23 complex, a complex that mediates the translocation of transit peptide-containing proteins across the mitochondrial inner membrane.</text>
</comment>
<dbReference type="CDD" id="cd07521">
    <property type="entry name" value="HAD_FCP1-like"/>
    <property type="match status" value="1"/>
</dbReference>
<sequence>MSTNYIRPTIAVDLDETLVHVTSIAPVNLDNSNSFTFILKKNRFYVQTRPNLKYFLEKLSELGNVYIFTASSKEYANKIIDKILPNLKECRRFFRDSCINEYGYYMKDLSKINSPINKILLVDDLTGSALLYPKNLVRIKPWNGDKNDKVLLDLISIFEKIIMENDIRDSFIEIIKNGNYDGINTFT</sequence>
<dbReference type="InterPro" id="IPR023214">
    <property type="entry name" value="HAD_sf"/>
</dbReference>
<keyword evidence="1" id="KW-0811">Translocation</keyword>
<dbReference type="SMART" id="SM00577">
    <property type="entry name" value="CPDc"/>
    <property type="match status" value="1"/>
</dbReference>
<protein>
    <recommendedName>
        <fullName evidence="1">Mitochondrial import inner membrane translocase subunit TIM50</fullName>
    </recommendedName>
</protein>
<accession>A0ABR2HH14</accession>
<evidence type="ECO:0000256" key="1">
    <source>
        <dbReference type="RuleBase" id="RU365079"/>
    </source>
</evidence>
<dbReference type="InterPro" id="IPR004274">
    <property type="entry name" value="FCP1_dom"/>
</dbReference>
<name>A0ABR2HH14_9EUKA</name>
<keyword evidence="4" id="KW-1185">Reference proteome</keyword>
<keyword evidence="1" id="KW-0809">Transit peptide</keyword>
<dbReference type="InterPro" id="IPR036412">
    <property type="entry name" value="HAD-like_sf"/>
</dbReference>
<comment type="similarity">
    <text evidence="1">Belongs to the TIM50 family.</text>
</comment>